<dbReference type="SUPFAM" id="SSF52540">
    <property type="entry name" value="P-loop containing nucleoside triphosphate hydrolases"/>
    <property type="match status" value="1"/>
</dbReference>
<dbReference type="Proteomes" id="UP001189429">
    <property type="component" value="Unassembled WGS sequence"/>
</dbReference>
<dbReference type="Gene3D" id="3.40.50.300">
    <property type="entry name" value="P-loop containing nucleotide triphosphate hydrolases"/>
    <property type="match status" value="1"/>
</dbReference>
<dbReference type="Pfam" id="PF00025">
    <property type="entry name" value="Arf"/>
    <property type="match status" value="1"/>
</dbReference>
<dbReference type="EMBL" id="CAUYUJ010014574">
    <property type="protein sequence ID" value="CAK0843369.1"/>
    <property type="molecule type" value="Genomic_DNA"/>
</dbReference>
<comment type="caution">
    <text evidence="4">The sequence shown here is derived from an EMBL/GenBank/DDBJ whole genome shotgun (WGS) entry which is preliminary data.</text>
</comment>
<dbReference type="PROSITE" id="PS51417">
    <property type="entry name" value="ARF"/>
    <property type="match status" value="1"/>
</dbReference>
<gene>
    <name evidence="4" type="ORF">PCOR1329_LOCUS37738</name>
</gene>
<keyword evidence="1" id="KW-0547">Nucleotide-binding</keyword>
<dbReference type="SMART" id="SM00178">
    <property type="entry name" value="SAR"/>
    <property type="match status" value="1"/>
</dbReference>
<dbReference type="InterPro" id="IPR006689">
    <property type="entry name" value="Small_GTPase_ARF/SAR"/>
</dbReference>
<dbReference type="SMART" id="SM00177">
    <property type="entry name" value="ARF"/>
    <property type="match status" value="1"/>
</dbReference>
<evidence type="ECO:0000313" key="5">
    <source>
        <dbReference type="Proteomes" id="UP001189429"/>
    </source>
</evidence>
<dbReference type="InterPro" id="IPR027417">
    <property type="entry name" value="P-loop_NTPase"/>
</dbReference>
<evidence type="ECO:0000256" key="2">
    <source>
        <dbReference type="ARBA" id="ARBA00023134"/>
    </source>
</evidence>
<evidence type="ECO:0000313" key="4">
    <source>
        <dbReference type="EMBL" id="CAK0843369.1"/>
    </source>
</evidence>
<keyword evidence="2" id="KW-0342">GTP-binding</keyword>
<accession>A0ABN9TCG1</accession>
<proteinExistence type="predicted"/>
<feature type="region of interest" description="Disordered" evidence="3">
    <location>
        <begin position="1"/>
        <end position="85"/>
    </location>
</feature>
<dbReference type="InterPro" id="IPR024156">
    <property type="entry name" value="Small_GTPase_ARF"/>
</dbReference>
<evidence type="ECO:0000256" key="1">
    <source>
        <dbReference type="ARBA" id="ARBA00022741"/>
    </source>
</evidence>
<reference evidence="4" key="1">
    <citation type="submission" date="2023-10" db="EMBL/GenBank/DDBJ databases">
        <authorList>
            <person name="Chen Y."/>
            <person name="Shah S."/>
            <person name="Dougan E. K."/>
            <person name="Thang M."/>
            <person name="Chan C."/>
        </authorList>
    </citation>
    <scope>NUCLEOTIDE SEQUENCE [LARGE SCALE GENOMIC DNA]</scope>
</reference>
<dbReference type="PANTHER" id="PTHR11711">
    <property type="entry name" value="ADP RIBOSYLATION FACTOR-RELATED"/>
    <property type="match status" value="1"/>
</dbReference>
<evidence type="ECO:0000256" key="3">
    <source>
        <dbReference type="SAM" id="MobiDB-lite"/>
    </source>
</evidence>
<keyword evidence="5" id="KW-1185">Reference proteome</keyword>
<feature type="compositionally biased region" description="Low complexity" evidence="3">
    <location>
        <begin position="42"/>
        <end position="62"/>
    </location>
</feature>
<organism evidence="4 5">
    <name type="scientific">Prorocentrum cordatum</name>
    <dbReference type="NCBI Taxonomy" id="2364126"/>
    <lineage>
        <taxon>Eukaryota</taxon>
        <taxon>Sar</taxon>
        <taxon>Alveolata</taxon>
        <taxon>Dinophyceae</taxon>
        <taxon>Prorocentrales</taxon>
        <taxon>Prorocentraceae</taxon>
        <taxon>Prorocentrum</taxon>
    </lineage>
</organism>
<protein>
    <submittedName>
        <fullName evidence="4">Uncharacterized protein</fullName>
    </submittedName>
</protein>
<name>A0ABN9TCG1_9DINO</name>
<sequence>MGAAQSPAPPHTGLRDPGPPAMGCSSSAHAEPSGAAKAGRKPQPAGGAGRQPRPAAGDAGAGSEATLPEEEEEGQEPQPRYPGFDKYPDCMRVSFTFEERELLAGSQELGLRYARACQELGEALGIEPAVLAEAYADPTLRSASGQEVTAPGALPEDEWPVTFEFPKQRRKYNLLFGLGGSGKTTLLRTLGKRSGQPLEATAEPGCRVESLALDDFTCFTSWDVTGFKEASRKLIEGYCQDVLSVCFVVDASDPDRIDEARRALAELLGEPSALSGTTLLVYANKRDVEGAVPAAEIAERLMLSSLQIARCFVQSSCAVSGDGVFQGIAWLSRAIGGARATTDDAAESTSI</sequence>